<dbReference type="InterPro" id="IPR023997">
    <property type="entry name" value="TonB-dep_OMP_SusC/RagA_CS"/>
</dbReference>
<dbReference type="NCBIfam" id="TIGR04056">
    <property type="entry name" value="OMP_RagA_SusC"/>
    <property type="match status" value="1"/>
</dbReference>
<organism evidence="10 13">
    <name type="scientific">Sanguibacteroides justesenii</name>
    <dbReference type="NCBI Taxonomy" id="1547597"/>
    <lineage>
        <taxon>Bacteria</taxon>
        <taxon>Pseudomonadati</taxon>
        <taxon>Bacteroidota</taxon>
        <taxon>Bacteroidia</taxon>
        <taxon>Bacteroidales</taxon>
        <taxon>Porphyromonadaceae</taxon>
        <taxon>Sanguibacteroides</taxon>
    </lineage>
</organism>
<proteinExistence type="inferred from homology"/>
<comment type="caution">
    <text evidence="10">The sequence shown here is derived from an EMBL/GenBank/DDBJ whole genome shotgun (WGS) entry which is preliminary data.</text>
</comment>
<gene>
    <name evidence="10" type="ORF">BA92_14420</name>
    <name evidence="11" type="ORF">IE90_03490</name>
</gene>
<name>A0A0C3R1T6_9PORP</name>
<keyword evidence="6 8" id="KW-0472">Membrane</keyword>
<dbReference type="Gene3D" id="2.40.170.20">
    <property type="entry name" value="TonB-dependent receptor, beta-barrel domain"/>
    <property type="match status" value="1"/>
</dbReference>
<dbReference type="Proteomes" id="UP000031937">
    <property type="component" value="Unassembled WGS sequence"/>
</dbReference>
<dbReference type="InterPro" id="IPR036942">
    <property type="entry name" value="Beta-barrel_TonB_sf"/>
</dbReference>
<dbReference type="PROSITE" id="PS52016">
    <property type="entry name" value="TONB_DEPENDENT_REC_3"/>
    <property type="match status" value="1"/>
</dbReference>
<dbReference type="OrthoDB" id="9768177at2"/>
<dbReference type="EMBL" id="JPIU01000050">
    <property type="protein sequence ID" value="KIO42740.1"/>
    <property type="molecule type" value="Genomic_DNA"/>
</dbReference>
<dbReference type="Proteomes" id="UP000031980">
    <property type="component" value="Unassembled WGS sequence"/>
</dbReference>
<dbReference type="AlphaFoldDB" id="A0A0C3R1T6"/>
<sequence length="1037" mass="115880">MKCIYALFLFLTVSSCLYGKTNFGRFGMRERDSVPDSLRLATNIIRVNGIVEDEKGVPIPGAHIVEKGTYHGVVSDKEGQFSLSVPADGELVISFVGYKTLFIPIQGKAFLRVHLEEDMVFLKDVVVTALGIEKSGVSLPYSVTQIGQDELIRIKDPNLFVALMGKVAGLQIHKSASGTGGSVRVLLRGIRSVAGNNQPLFVIDGIPILNESSEQAYTAIGGTADAGNRDGGDGISNLNPEDIESISVLKGASASALYGTQAANGVILIKTKKGLRGKQEVQFSSSMIFEKAINLPEFQNHYGVSDGIESWGERDNLKKYNAAKDFFRTGISAIHSLSFSTGNEIMQTYFSYANTAVRGIVPQHRFMKHNINLKETASFFEGRLKLDGNLNLMRQKIKNRPTPGGFYMNPLVGLYRFPRGEDISKYKKHFELLDEKRNLMVQNWHSSVEDFEQNPYWVTNRILSEDIRSRAIVSLTADVKITTDLSIQGRVSIDDVSDKFRQRFYASTAPALAGENGRYIDYTYQQTLLYGDLLATYRRLFGKFTFHMTLGTSINNNTISRLRYDSKTASLKYANVFTVANINMNTSAYIEEQNRATRQMQSLFTTIQIGYGDFLFLDVSARNDWSSTLAFTSHESTGFFYPSLGIAWALNKTLNLPKWVDLAKLRVSWSRVGNDIPLYITNPMSYVLAGGGVQSADAAPFEEMKPEMNSSIELGTEWRCWLDRLYVDLTYYRTNTRNQFFKLPAQDGDEYAYRYVNAGNIQNVGVEFSVGGIPVIFKEGKWESKINFATNKNKVLRLHEELPVFIYGPRGFSSSYAMKLREGGSFGDIYGKAFKRDEHGEIVYEAEGEKSGLPQIVGEGNTVKVGNANPNFTLSWSNNLRYRGFSFHLLLDGRFGGDVLSQTQADLDMFGVTKATGKARDRGFVELEGKRITDVKGFYKGLVGGRAGVTEYYIYDATNIRLRELSIGYTLPDGWMKKSGVFKSVQVNFVARNLCFLYKKAPFDPDLVLSTGSDNQAIEVYGMPTTRNIGFNIYFTF</sequence>
<evidence type="ECO:0000313" key="11">
    <source>
        <dbReference type="EMBL" id="KIO46436.1"/>
    </source>
</evidence>
<keyword evidence="2 8" id="KW-0813">Transport</keyword>
<dbReference type="PANTHER" id="PTHR30069:SF29">
    <property type="entry name" value="HEMOGLOBIN AND HEMOGLOBIN-HAPTOGLOBIN-BINDING PROTEIN 1-RELATED"/>
    <property type="match status" value="1"/>
</dbReference>
<dbReference type="GO" id="GO:0044718">
    <property type="term" value="P:siderophore transmembrane transport"/>
    <property type="evidence" value="ECO:0007669"/>
    <property type="project" value="TreeGrafter"/>
</dbReference>
<dbReference type="PROSITE" id="PS51257">
    <property type="entry name" value="PROKAR_LIPOPROTEIN"/>
    <property type="match status" value="1"/>
</dbReference>
<dbReference type="EMBL" id="JPIT01000009">
    <property type="protein sequence ID" value="KIO46436.1"/>
    <property type="molecule type" value="Genomic_DNA"/>
</dbReference>
<evidence type="ECO:0000313" key="12">
    <source>
        <dbReference type="Proteomes" id="UP000031937"/>
    </source>
</evidence>
<evidence type="ECO:0000259" key="9">
    <source>
        <dbReference type="Pfam" id="PF07715"/>
    </source>
</evidence>
<comment type="similarity">
    <text evidence="8">Belongs to the TonB-dependent receptor family.</text>
</comment>
<keyword evidence="3 8" id="KW-1134">Transmembrane beta strand</keyword>
<evidence type="ECO:0000256" key="7">
    <source>
        <dbReference type="ARBA" id="ARBA00023237"/>
    </source>
</evidence>
<dbReference type="InterPro" id="IPR039426">
    <property type="entry name" value="TonB-dep_rcpt-like"/>
</dbReference>
<reference evidence="10 13" key="1">
    <citation type="submission" date="2014-07" db="EMBL/GenBank/DDBJ databases">
        <title>Porphyromonadaceae bacterium OUH 308042 = ATCC BAA-2681 = DSM 28342 draft genome.</title>
        <authorList>
            <person name="Sydenham T.V."/>
            <person name="Hasman H."/>
            <person name="Justensen U.S."/>
        </authorList>
    </citation>
    <scope>NUCLEOTIDE SEQUENCE [LARGE SCALE GENOMIC DNA]</scope>
    <source>
        <strain evidence="10 13">OUH 308042</strain>
    </source>
</reference>
<comment type="subcellular location">
    <subcellularLocation>
        <location evidence="1 8">Cell outer membrane</location>
        <topology evidence="1 8">Multi-pass membrane protein</topology>
    </subcellularLocation>
</comment>
<protein>
    <submittedName>
        <fullName evidence="10">Membrane protein</fullName>
    </submittedName>
</protein>
<dbReference type="SUPFAM" id="SSF56935">
    <property type="entry name" value="Porins"/>
    <property type="match status" value="1"/>
</dbReference>
<dbReference type="Pfam" id="PF13715">
    <property type="entry name" value="CarbopepD_reg_2"/>
    <property type="match status" value="1"/>
</dbReference>
<evidence type="ECO:0000256" key="1">
    <source>
        <dbReference type="ARBA" id="ARBA00004571"/>
    </source>
</evidence>
<reference evidence="11 12" key="2">
    <citation type="submission" date="2014-07" db="EMBL/GenBank/DDBJ databases">
        <title>Porphyromonadaceae bacterium OUH 334697 = ATCC BAA-2682 = DSM 28341 draft genome.</title>
        <authorList>
            <person name="Sydenham T.V."/>
            <person name="Hasman H."/>
            <person name="Justesen U.S."/>
        </authorList>
    </citation>
    <scope>NUCLEOTIDE SEQUENCE [LARGE SCALE GENOMIC DNA]</scope>
    <source>
        <strain evidence="11 12">OUH 334697</strain>
    </source>
</reference>
<keyword evidence="4 8" id="KW-0812">Transmembrane</keyword>
<keyword evidence="13" id="KW-1185">Reference proteome</keyword>
<evidence type="ECO:0000313" key="13">
    <source>
        <dbReference type="Proteomes" id="UP000031980"/>
    </source>
</evidence>
<keyword evidence="7 8" id="KW-0998">Cell outer membrane</keyword>
<evidence type="ECO:0000256" key="8">
    <source>
        <dbReference type="PROSITE-ProRule" id="PRU01360"/>
    </source>
</evidence>
<evidence type="ECO:0000256" key="4">
    <source>
        <dbReference type="ARBA" id="ARBA00022692"/>
    </source>
</evidence>
<dbReference type="InterPro" id="IPR037066">
    <property type="entry name" value="Plug_dom_sf"/>
</dbReference>
<evidence type="ECO:0000256" key="3">
    <source>
        <dbReference type="ARBA" id="ARBA00022452"/>
    </source>
</evidence>
<accession>A0A0C3R1T6</accession>
<keyword evidence="5" id="KW-0732">Signal</keyword>
<evidence type="ECO:0000256" key="2">
    <source>
        <dbReference type="ARBA" id="ARBA00022448"/>
    </source>
</evidence>
<dbReference type="NCBIfam" id="TIGR04057">
    <property type="entry name" value="SusC_RagA_signa"/>
    <property type="match status" value="1"/>
</dbReference>
<dbReference type="SUPFAM" id="SSF49464">
    <property type="entry name" value="Carboxypeptidase regulatory domain-like"/>
    <property type="match status" value="1"/>
</dbReference>
<dbReference type="GO" id="GO:0009279">
    <property type="term" value="C:cell outer membrane"/>
    <property type="evidence" value="ECO:0007669"/>
    <property type="project" value="UniProtKB-SubCell"/>
</dbReference>
<dbReference type="GO" id="GO:0015344">
    <property type="term" value="F:siderophore uptake transmembrane transporter activity"/>
    <property type="evidence" value="ECO:0007669"/>
    <property type="project" value="TreeGrafter"/>
</dbReference>
<dbReference type="Pfam" id="PF07715">
    <property type="entry name" value="Plug"/>
    <property type="match status" value="1"/>
</dbReference>
<feature type="domain" description="TonB-dependent receptor plug" evidence="9">
    <location>
        <begin position="138"/>
        <end position="266"/>
    </location>
</feature>
<dbReference type="Gene3D" id="2.170.130.10">
    <property type="entry name" value="TonB-dependent receptor, plug domain"/>
    <property type="match status" value="1"/>
</dbReference>
<evidence type="ECO:0000313" key="10">
    <source>
        <dbReference type="EMBL" id="KIO42740.1"/>
    </source>
</evidence>
<dbReference type="InterPro" id="IPR023996">
    <property type="entry name" value="TonB-dep_OMP_SusC/RagA"/>
</dbReference>
<dbReference type="InterPro" id="IPR012910">
    <property type="entry name" value="Plug_dom"/>
</dbReference>
<evidence type="ECO:0000256" key="5">
    <source>
        <dbReference type="ARBA" id="ARBA00022729"/>
    </source>
</evidence>
<dbReference type="InterPro" id="IPR008969">
    <property type="entry name" value="CarboxyPept-like_regulatory"/>
</dbReference>
<evidence type="ECO:0000256" key="6">
    <source>
        <dbReference type="ARBA" id="ARBA00023136"/>
    </source>
</evidence>
<dbReference type="PANTHER" id="PTHR30069">
    <property type="entry name" value="TONB-DEPENDENT OUTER MEMBRANE RECEPTOR"/>
    <property type="match status" value="1"/>
</dbReference>